<evidence type="ECO:0000313" key="2">
    <source>
        <dbReference type="EMBL" id="RIB02177.1"/>
    </source>
</evidence>
<sequence length="254" mass="28541">MVEQNTPLNILTLGNFPTIHDLPVSPAFGVFTGHVQDTSTIESKTAAFRLRRDAYDGVTSLKVTMSILCKYEPAGRHQNVSDATQRQPIFSVAGELVMLKKSVCILCDVIKWSNPNQNTGNPKTSDNKQILKDKKRRNEDLEKLAKKFDKSPSNNSTQQESNETNGETQQESNKANEETQQELSRAKRLRSAMNNIKANLNPVNKNAEAQNNSVKHNQTNNLHTRVEDYTEDQFSEENESVQQDAEIYESSSSP</sequence>
<feature type="compositionally biased region" description="Basic and acidic residues" evidence="1">
    <location>
        <begin position="125"/>
        <end position="150"/>
    </location>
</feature>
<gene>
    <name evidence="2" type="ORF">C2G38_2050260</name>
</gene>
<proteinExistence type="predicted"/>
<feature type="region of interest" description="Disordered" evidence="1">
    <location>
        <begin position="115"/>
        <end position="186"/>
    </location>
</feature>
<feature type="compositionally biased region" description="Polar residues" evidence="1">
    <location>
        <begin position="115"/>
        <end position="124"/>
    </location>
</feature>
<organism evidence="2 3">
    <name type="scientific">Gigaspora rosea</name>
    <dbReference type="NCBI Taxonomy" id="44941"/>
    <lineage>
        <taxon>Eukaryota</taxon>
        <taxon>Fungi</taxon>
        <taxon>Fungi incertae sedis</taxon>
        <taxon>Mucoromycota</taxon>
        <taxon>Glomeromycotina</taxon>
        <taxon>Glomeromycetes</taxon>
        <taxon>Diversisporales</taxon>
        <taxon>Gigasporaceae</taxon>
        <taxon>Gigaspora</taxon>
    </lineage>
</organism>
<dbReference type="EMBL" id="QKWP01002784">
    <property type="protein sequence ID" value="RIB02177.1"/>
    <property type="molecule type" value="Genomic_DNA"/>
</dbReference>
<feature type="region of interest" description="Disordered" evidence="1">
    <location>
        <begin position="201"/>
        <end position="254"/>
    </location>
</feature>
<reference evidence="2 3" key="1">
    <citation type="submission" date="2018-06" db="EMBL/GenBank/DDBJ databases">
        <title>Comparative genomics reveals the genomic features of Rhizophagus irregularis, R. cerebriforme, R. diaphanum and Gigaspora rosea, and their symbiotic lifestyle signature.</title>
        <authorList>
            <person name="Morin E."/>
            <person name="San Clemente H."/>
            <person name="Chen E.C.H."/>
            <person name="De La Providencia I."/>
            <person name="Hainaut M."/>
            <person name="Kuo A."/>
            <person name="Kohler A."/>
            <person name="Murat C."/>
            <person name="Tang N."/>
            <person name="Roy S."/>
            <person name="Loubradou J."/>
            <person name="Henrissat B."/>
            <person name="Grigoriev I.V."/>
            <person name="Corradi N."/>
            <person name="Roux C."/>
            <person name="Martin F.M."/>
        </authorList>
    </citation>
    <scope>NUCLEOTIDE SEQUENCE [LARGE SCALE GENOMIC DNA]</scope>
    <source>
        <strain evidence="2 3">DAOM 194757</strain>
    </source>
</reference>
<accession>A0A397TZE2</accession>
<dbReference type="OrthoDB" id="2358498at2759"/>
<evidence type="ECO:0000313" key="3">
    <source>
        <dbReference type="Proteomes" id="UP000266673"/>
    </source>
</evidence>
<feature type="compositionally biased region" description="Polar residues" evidence="1">
    <location>
        <begin position="151"/>
        <end position="173"/>
    </location>
</feature>
<keyword evidence="3" id="KW-1185">Reference proteome</keyword>
<name>A0A397TZE2_9GLOM</name>
<dbReference type="AlphaFoldDB" id="A0A397TZE2"/>
<feature type="compositionally biased region" description="Polar residues" evidence="1">
    <location>
        <begin position="201"/>
        <end position="223"/>
    </location>
</feature>
<feature type="compositionally biased region" description="Acidic residues" evidence="1">
    <location>
        <begin position="229"/>
        <end position="239"/>
    </location>
</feature>
<dbReference type="Proteomes" id="UP000266673">
    <property type="component" value="Unassembled WGS sequence"/>
</dbReference>
<protein>
    <submittedName>
        <fullName evidence="2">Uncharacterized protein</fullName>
    </submittedName>
</protein>
<comment type="caution">
    <text evidence="2">The sequence shown here is derived from an EMBL/GenBank/DDBJ whole genome shotgun (WGS) entry which is preliminary data.</text>
</comment>
<evidence type="ECO:0000256" key="1">
    <source>
        <dbReference type="SAM" id="MobiDB-lite"/>
    </source>
</evidence>